<dbReference type="GO" id="GO:0016853">
    <property type="term" value="F:isomerase activity"/>
    <property type="evidence" value="ECO:0007669"/>
    <property type="project" value="UniProtKB-KW"/>
</dbReference>
<feature type="domain" description="Xylose isomerase-like TIM barrel" evidence="1">
    <location>
        <begin position="20"/>
        <end position="262"/>
    </location>
</feature>
<protein>
    <submittedName>
        <fullName evidence="2">Sugar phosphate isomerase/epimerase</fullName>
    </submittedName>
</protein>
<keyword evidence="3" id="KW-1185">Reference proteome</keyword>
<dbReference type="InterPro" id="IPR013022">
    <property type="entry name" value="Xyl_isomerase-like_TIM-brl"/>
</dbReference>
<sequence length="280" mass="30163">MIRGLTRAGLGQVGSDEAFIALAARYGFQAVDIDAGKLIAEKGAEGAASLLSANGMRIGSIGLPVQWRTTDDEFRKGLPALLAAAEGARQLGCTACCTYILPSTDEPAAPFMAAAIRRLRLCAQILGAYGIRLGLEFVGPHHLRTRWKHPYIWTMSDTLDLAAAIGEPNVGLLLDSYHWYTTELGVEDLHVLRADQIVHVHLNDAPDVPVSEALDNDRRITGEGVIDLAGFLKALRHIGYTGVVSQEVLTQQPPQEPAEELVQRTAAGYDRLFAEAGIEG</sequence>
<dbReference type="SUPFAM" id="SSF51658">
    <property type="entry name" value="Xylose isomerase-like"/>
    <property type="match status" value="1"/>
</dbReference>
<reference evidence="2" key="1">
    <citation type="submission" date="2020-09" db="EMBL/GenBank/DDBJ databases">
        <title>A novel bacterium of genus Paenibacillus, isolated from South China Sea.</title>
        <authorList>
            <person name="Huang H."/>
            <person name="Mo K."/>
            <person name="Hu Y."/>
        </authorList>
    </citation>
    <scope>NUCLEOTIDE SEQUENCE</scope>
    <source>
        <strain evidence="2">IB182363</strain>
    </source>
</reference>
<dbReference type="InterPro" id="IPR036237">
    <property type="entry name" value="Xyl_isomerase-like_sf"/>
</dbReference>
<proteinExistence type="predicted"/>
<dbReference type="PANTHER" id="PTHR12110">
    <property type="entry name" value="HYDROXYPYRUVATE ISOMERASE"/>
    <property type="match status" value="1"/>
</dbReference>
<evidence type="ECO:0000259" key="1">
    <source>
        <dbReference type="Pfam" id="PF01261"/>
    </source>
</evidence>
<dbReference type="Pfam" id="PF01261">
    <property type="entry name" value="AP_endonuc_2"/>
    <property type="match status" value="1"/>
</dbReference>
<name>A0A927C7J1_9BACL</name>
<dbReference type="RefSeq" id="WP_190924231.1">
    <property type="nucleotide sequence ID" value="NZ_JACXJA010000003.1"/>
</dbReference>
<organism evidence="2 3">
    <name type="scientific">Paenibacillus oceani</name>
    <dbReference type="NCBI Taxonomy" id="2772510"/>
    <lineage>
        <taxon>Bacteria</taxon>
        <taxon>Bacillati</taxon>
        <taxon>Bacillota</taxon>
        <taxon>Bacilli</taxon>
        <taxon>Bacillales</taxon>
        <taxon>Paenibacillaceae</taxon>
        <taxon>Paenibacillus</taxon>
    </lineage>
</organism>
<dbReference type="Gene3D" id="3.20.20.150">
    <property type="entry name" value="Divalent-metal-dependent TIM barrel enzymes"/>
    <property type="match status" value="1"/>
</dbReference>
<dbReference type="InterPro" id="IPR050312">
    <property type="entry name" value="IolE/XylAMocC-like"/>
</dbReference>
<comment type="caution">
    <text evidence="2">The sequence shown here is derived from an EMBL/GenBank/DDBJ whole genome shotgun (WGS) entry which is preliminary data.</text>
</comment>
<dbReference type="EMBL" id="JACXJA010000003">
    <property type="protein sequence ID" value="MBD2860785.1"/>
    <property type="molecule type" value="Genomic_DNA"/>
</dbReference>
<gene>
    <name evidence="2" type="ORF">IDH45_02150</name>
</gene>
<evidence type="ECO:0000313" key="3">
    <source>
        <dbReference type="Proteomes" id="UP000639396"/>
    </source>
</evidence>
<accession>A0A927C7J1</accession>
<evidence type="ECO:0000313" key="2">
    <source>
        <dbReference type="EMBL" id="MBD2860785.1"/>
    </source>
</evidence>
<dbReference type="Proteomes" id="UP000639396">
    <property type="component" value="Unassembled WGS sequence"/>
</dbReference>
<keyword evidence="2" id="KW-0413">Isomerase</keyword>
<dbReference type="AlphaFoldDB" id="A0A927C7J1"/>